<evidence type="ECO:0000313" key="3">
    <source>
        <dbReference type="Proteomes" id="UP000036987"/>
    </source>
</evidence>
<protein>
    <recommendedName>
        <fullName evidence="4">RmlC-like cupins superfamily protein</fullName>
    </recommendedName>
</protein>
<dbReference type="Proteomes" id="UP000036987">
    <property type="component" value="Unassembled WGS sequence"/>
</dbReference>
<dbReference type="InterPro" id="IPR011051">
    <property type="entry name" value="RmlC_Cupin_sf"/>
</dbReference>
<evidence type="ECO:0008006" key="4">
    <source>
        <dbReference type="Google" id="ProtNLM"/>
    </source>
</evidence>
<dbReference type="OrthoDB" id="2017432at2759"/>
<gene>
    <name evidence="2" type="ORF">ZOSMA_132G00590</name>
</gene>
<comment type="caution">
    <text evidence="2">The sequence shown here is derived from an EMBL/GenBank/DDBJ whole genome shotgun (WGS) entry which is preliminary data.</text>
</comment>
<dbReference type="PANTHER" id="PTHR37742">
    <property type="entry name" value="OS01G0810200 PROTEIN"/>
    <property type="match status" value="1"/>
</dbReference>
<keyword evidence="1" id="KW-1133">Transmembrane helix</keyword>
<keyword evidence="1" id="KW-0812">Transmembrane</keyword>
<dbReference type="PANTHER" id="PTHR37742:SF1">
    <property type="entry name" value="OS01G0810200 PROTEIN"/>
    <property type="match status" value="1"/>
</dbReference>
<dbReference type="SUPFAM" id="SSF51182">
    <property type="entry name" value="RmlC-like cupins"/>
    <property type="match status" value="1"/>
</dbReference>
<evidence type="ECO:0000313" key="2">
    <source>
        <dbReference type="EMBL" id="KMZ74290.1"/>
    </source>
</evidence>
<dbReference type="AlphaFoldDB" id="A0A0K9Q1F2"/>
<reference evidence="3" key="1">
    <citation type="journal article" date="2016" name="Nature">
        <title>The genome of the seagrass Zostera marina reveals angiosperm adaptation to the sea.</title>
        <authorList>
            <person name="Olsen J.L."/>
            <person name="Rouze P."/>
            <person name="Verhelst B."/>
            <person name="Lin Y.-C."/>
            <person name="Bayer T."/>
            <person name="Collen J."/>
            <person name="Dattolo E."/>
            <person name="De Paoli E."/>
            <person name="Dittami S."/>
            <person name="Maumus F."/>
            <person name="Michel G."/>
            <person name="Kersting A."/>
            <person name="Lauritano C."/>
            <person name="Lohaus R."/>
            <person name="Toepel M."/>
            <person name="Tonon T."/>
            <person name="Vanneste K."/>
            <person name="Amirebrahimi M."/>
            <person name="Brakel J."/>
            <person name="Bostroem C."/>
            <person name="Chovatia M."/>
            <person name="Grimwood J."/>
            <person name="Jenkins J.W."/>
            <person name="Jueterbock A."/>
            <person name="Mraz A."/>
            <person name="Stam W.T."/>
            <person name="Tice H."/>
            <person name="Bornberg-Bauer E."/>
            <person name="Green P.J."/>
            <person name="Pearson G.A."/>
            <person name="Procaccini G."/>
            <person name="Duarte C.M."/>
            <person name="Schmutz J."/>
            <person name="Reusch T.B.H."/>
            <person name="Van de Peer Y."/>
        </authorList>
    </citation>
    <scope>NUCLEOTIDE SEQUENCE [LARGE SCALE GENOMIC DNA]</scope>
    <source>
        <strain evidence="3">cv. Finnish</strain>
    </source>
</reference>
<dbReference type="Gene3D" id="2.60.120.10">
    <property type="entry name" value="Jelly Rolls"/>
    <property type="match status" value="1"/>
</dbReference>
<keyword evidence="3" id="KW-1185">Reference proteome</keyword>
<dbReference type="EMBL" id="LFYR01000379">
    <property type="protein sequence ID" value="KMZ74290.1"/>
    <property type="molecule type" value="Genomic_DNA"/>
</dbReference>
<sequence length="244" mass="27217">MANPRRSFGNLNPSSPSVRIIDSFDQTHSPHQQHRADLISFFSKLGILLKKPLAFPILLFIFVILTWISLRFKQSSSHITVHTNTRQSYFTKDRDADANLVRFSTVKFPSKIFKDERGWIFNPLTIALEAGISGGAQSCVSSHLGEIRPGGVRGNHRHHTCNETFVFWGADTLFRLENQNAQGKGYSEIFIGADEVAVAASPVGTAHALINVDSSARRTFLFGCQDSVVNYSTPTTDFKTWDDI</sequence>
<feature type="transmembrane region" description="Helical" evidence="1">
    <location>
        <begin position="53"/>
        <end position="70"/>
    </location>
</feature>
<keyword evidence="1" id="KW-0472">Membrane</keyword>
<dbReference type="OMA" id="HHSCNET"/>
<dbReference type="InterPro" id="IPR014710">
    <property type="entry name" value="RmlC-like_jellyroll"/>
</dbReference>
<name>A0A0K9Q1F2_ZOSMR</name>
<evidence type="ECO:0000256" key="1">
    <source>
        <dbReference type="SAM" id="Phobius"/>
    </source>
</evidence>
<accession>A0A0K9Q1F2</accession>
<proteinExistence type="predicted"/>
<organism evidence="2 3">
    <name type="scientific">Zostera marina</name>
    <name type="common">Eelgrass</name>
    <dbReference type="NCBI Taxonomy" id="29655"/>
    <lineage>
        <taxon>Eukaryota</taxon>
        <taxon>Viridiplantae</taxon>
        <taxon>Streptophyta</taxon>
        <taxon>Embryophyta</taxon>
        <taxon>Tracheophyta</taxon>
        <taxon>Spermatophyta</taxon>
        <taxon>Magnoliopsida</taxon>
        <taxon>Liliopsida</taxon>
        <taxon>Zosteraceae</taxon>
        <taxon>Zostera</taxon>
    </lineage>
</organism>